<dbReference type="Gene3D" id="3.30.70.100">
    <property type="match status" value="1"/>
</dbReference>
<dbReference type="InterPro" id="IPR051557">
    <property type="entry name" value="NipSnap_domain"/>
</dbReference>
<accession>Q11E44</accession>
<proteinExistence type="inferred from homology"/>
<dbReference type="PANTHER" id="PTHR21017:SF17">
    <property type="entry name" value="PROTEIN NIPSNAP"/>
    <property type="match status" value="1"/>
</dbReference>
<dbReference type="SUPFAM" id="SSF54909">
    <property type="entry name" value="Dimeric alpha+beta barrel"/>
    <property type="match status" value="1"/>
</dbReference>
<reference evidence="3" key="1">
    <citation type="submission" date="2006-06" db="EMBL/GenBank/DDBJ databases">
        <title>Complete sequence of chromosome of Chelativorans sp. BNC1.</title>
        <authorList>
            <consortium name="US DOE Joint Genome Institute"/>
            <person name="Copeland A."/>
            <person name="Lucas S."/>
            <person name="Lapidus A."/>
            <person name="Barry K."/>
            <person name="Detter J.C."/>
            <person name="Glavina del Rio T."/>
            <person name="Hammon N."/>
            <person name="Israni S."/>
            <person name="Dalin E."/>
            <person name="Tice H."/>
            <person name="Pitluck S."/>
            <person name="Chertkov O."/>
            <person name="Brettin T."/>
            <person name="Bruce D."/>
            <person name="Han C."/>
            <person name="Tapia R."/>
            <person name="Gilna P."/>
            <person name="Schmutz J."/>
            <person name="Larimer F."/>
            <person name="Land M."/>
            <person name="Hauser L."/>
            <person name="Kyrpides N."/>
            <person name="Mikhailova N."/>
            <person name="Richardson P."/>
        </authorList>
    </citation>
    <scope>NUCLEOTIDE SEQUENCE</scope>
    <source>
        <strain evidence="3">BNC1</strain>
    </source>
</reference>
<feature type="domain" description="NIPSNAP" evidence="2">
    <location>
        <begin position="101"/>
        <end position="194"/>
    </location>
</feature>
<sequence>MRTEEFYGLATITAKPGSATILMEALSTLGPTCVLGCWMTEFGDANCIRVLSPAIEHETTFSETLRCRLPENHVAHMDTSLFRSLPFAPPPQAGSFGKLHEWRSYEFRPGALPDLMESWKPCFPPRAAMSPAVFALHAVSGNPNRVVHVWGYDDLDHRNMVRQRARAEGIWPAPGGAARWLSQHSYLTLPASFSCIS</sequence>
<dbReference type="EMBL" id="CP000390">
    <property type="protein sequence ID" value="ABG64331.1"/>
    <property type="molecule type" value="Genomic_DNA"/>
</dbReference>
<dbReference type="HOGENOM" id="CLU_085919_1_0_5"/>
<organism evidence="3">
    <name type="scientific">Chelativorans sp. (strain BNC1)</name>
    <dbReference type="NCBI Taxonomy" id="266779"/>
    <lineage>
        <taxon>Bacteria</taxon>
        <taxon>Pseudomonadati</taxon>
        <taxon>Pseudomonadota</taxon>
        <taxon>Alphaproteobacteria</taxon>
        <taxon>Hyphomicrobiales</taxon>
        <taxon>Phyllobacteriaceae</taxon>
        <taxon>Chelativorans</taxon>
    </lineage>
</organism>
<dbReference type="PANTHER" id="PTHR21017">
    <property type="entry name" value="NIPSNAP-RELATED"/>
    <property type="match status" value="1"/>
</dbReference>
<evidence type="ECO:0000259" key="2">
    <source>
        <dbReference type="Pfam" id="PF07978"/>
    </source>
</evidence>
<dbReference type="STRING" id="266779.Meso_2959"/>
<evidence type="ECO:0000256" key="1">
    <source>
        <dbReference type="ARBA" id="ARBA00005291"/>
    </source>
</evidence>
<dbReference type="AlphaFoldDB" id="Q11E44"/>
<comment type="similarity">
    <text evidence="1">Belongs to the NipSnap family.</text>
</comment>
<protein>
    <submittedName>
        <fullName evidence="3">NIPSNAP domain containing protein</fullName>
    </submittedName>
</protein>
<dbReference type="KEGG" id="mes:Meso_2959"/>
<dbReference type="Pfam" id="PF07978">
    <property type="entry name" value="NIPSNAP"/>
    <property type="match status" value="1"/>
</dbReference>
<dbReference type="InterPro" id="IPR011008">
    <property type="entry name" value="Dimeric_a/b-barrel"/>
</dbReference>
<evidence type="ECO:0000313" key="3">
    <source>
        <dbReference type="EMBL" id="ABG64331.1"/>
    </source>
</evidence>
<dbReference type="InterPro" id="IPR012577">
    <property type="entry name" value="NIPSNAP"/>
</dbReference>
<gene>
    <name evidence="3" type="ordered locus">Meso_2959</name>
</gene>
<name>Q11E44_CHESB</name>